<evidence type="ECO:0000313" key="3">
    <source>
        <dbReference type="Proteomes" id="UP000288079"/>
    </source>
</evidence>
<comment type="caution">
    <text evidence="2">The sequence shown here is derived from an EMBL/GenBank/DDBJ whole genome shotgun (WGS) entry which is preliminary data.</text>
</comment>
<proteinExistence type="predicted"/>
<protein>
    <submittedName>
        <fullName evidence="2">Peptidase M23</fullName>
    </submittedName>
</protein>
<feature type="signal peptide" evidence="1">
    <location>
        <begin position="1"/>
        <end position="21"/>
    </location>
</feature>
<dbReference type="Gene3D" id="2.70.70.10">
    <property type="entry name" value="Glucose Permease (Domain IIA)"/>
    <property type="match status" value="1"/>
</dbReference>
<keyword evidence="3" id="KW-1185">Reference proteome</keyword>
<reference evidence="2 3" key="1">
    <citation type="submission" date="2018-10" db="EMBL/GenBank/DDBJ databases">
        <title>Draft Genome Sequence of Bacteroides sp. KCTC 15687.</title>
        <authorList>
            <person name="Yu S.Y."/>
            <person name="Kim J.S."/>
            <person name="Oh B.S."/>
            <person name="Park S.H."/>
            <person name="Kang S.W."/>
            <person name="Park J.E."/>
            <person name="Choi S.H."/>
            <person name="Han K.I."/>
            <person name="Lee K.C."/>
            <person name="Eom M.K."/>
            <person name="Suh M.K."/>
            <person name="Lee D.H."/>
            <person name="Yoon H."/>
            <person name="Kim B."/>
            <person name="Yang S.J."/>
            <person name="Lee J.S."/>
            <person name="Lee J.H."/>
        </authorList>
    </citation>
    <scope>NUCLEOTIDE SEQUENCE [LARGE SCALE GENOMIC DNA]</scope>
    <source>
        <strain evidence="2 3">KCTC 15687</strain>
    </source>
</reference>
<feature type="chain" id="PRO_5019445287" evidence="1">
    <location>
        <begin position="22"/>
        <end position="553"/>
    </location>
</feature>
<evidence type="ECO:0000313" key="2">
    <source>
        <dbReference type="EMBL" id="GCB35904.1"/>
    </source>
</evidence>
<evidence type="ECO:0000256" key="1">
    <source>
        <dbReference type="SAM" id="SignalP"/>
    </source>
</evidence>
<dbReference type="CDD" id="cd12797">
    <property type="entry name" value="M23_peptidase"/>
    <property type="match status" value="1"/>
</dbReference>
<gene>
    <name evidence="2" type="ORF">KGMB02408_28490</name>
</gene>
<dbReference type="EMBL" id="BHWB01000008">
    <property type="protein sequence ID" value="GCB35904.1"/>
    <property type="molecule type" value="Genomic_DNA"/>
</dbReference>
<name>A0A401LWM2_9BACE</name>
<dbReference type="PANTHER" id="PTHR21666">
    <property type="entry name" value="PEPTIDASE-RELATED"/>
    <property type="match status" value="1"/>
</dbReference>
<sequence>MCYMKQYIAAFLLACCIQGYAQEKKQATFTTPFDFPLTLSGNFGEIRTNHFHGGLDFKTGGVIGKLVHALADGYISRIRVTNGSGYVLDVCYHNGYSTINRHLSGFLSPIAERVEKLQYENENWEVEIIPRPEEYPVKAGQPIGWSGNTGYSFGPHLHLDVFETESGEFIDPMPFFRTKIKDTRAPKADGIMLFPQLGKGVVAGKQENFAIIANREQPVEAWGIIGTGIKAYDYMDGVSNHYGVYSVVLSVDGNEVFRSTVDRFSQNENRMINSWTYGQYMKSFIEPGNTLRMLKASNGNRGLITIDEERDYQFLYTLKDVFGNTSCYRFTVRGRKQPIQPLEYQDKYFFAWNKTNFLHEPGLSLVVPKGMLYDDVNLHYEVKADSGAIALTYQLNDESTPLHAGCELRIGLLRKPLADTTKYYIASVTPKGTRYSVGGKYENGYMKTNIQELGTYTVDIDTIPPEIIPINKNQWAKNKKIVYRLKDKGTGVCSYRGTIDGKYALFGRPNIVKSYWECELDPKHIKKGGKHIVELTVTDNCGNKTISQESFIW</sequence>
<dbReference type="Proteomes" id="UP000288079">
    <property type="component" value="Unassembled WGS sequence"/>
</dbReference>
<dbReference type="PANTHER" id="PTHR21666:SF285">
    <property type="entry name" value="M23 FAMILY METALLOPEPTIDASE"/>
    <property type="match status" value="1"/>
</dbReference>
<dbReference type="SUPFAM" id="SSF51261">
    <property type="entry name" value="Duplicated hybrid motif"/>
    <property type="match status" value="1"/>
</dbReference>
<dbReference type="AlphaFoldDB" id="A0A401LWM2"/>
<accession>A0A401LWM2</accession>
<dbReference type="GO" id="GO:0004222">
    <property type="term" value="F:metalloendopeptidase activity"/>
    <property type="evidence" value="ECO:0007669"/>
    <property type="project" value="TreeGrafter"/>
</dbReference>
<dbReference type="InterPro" id="IPR011055">
    <property type="entry name" value="Dup_hybrid_motif"/>
</dbReference>
<organism evidence="2 3">
    <name type="scientific">Bacteroides faecalis</name>
    <dbReference type="NCBI Taxonomy" id="2447885"/>
    <lineage>
        <taxon>Bacteria</taxon>
        <taxon>Pseudomonadati</taxon>
        <taxon>Bacteroidota</taxon>
        <taxon>Bacteroidia</taxon>
        <taxon>Bacteroidales</taxon>
        <taxon>Bacteroidaceae</taxon>
        <taxon>Bacteroides</taxon>
    </lineage>
</organism>
<dbReference type="InterPro" id="IPR050570">
    <property type="entry name" value="Cell_wall_metabolism_enzyme"/>
</dbReference>
<keyword evidence="1" id="KW-0732">Signal</keyword>